<dbReference type="NCBIfam" id="NF007956">
    <property type="entry name" value="PRK10675.1"/>
    <property type="match status" value="1"/>
</dbReference>
<keyword evidence="8" id="KW-0299">Galactose metabolism</keyword>
<comment type="similarity">
    <text evidence="4 10">Belongs to the NAD(P)-dependent epimerase/dehydratase family.</text>
</comment>
<dbReference type="GO" id="GO:0005829">
    <property type="term" value="C:cytosol"/>
    <property type="evidence" value="ECO:0007669"/>
    <property type="project" value="TreeGrafter"/>
</dbReference>
<dbReference type="CDD" id="cd05247">
    <property type="entry name" value="UDP_G4E_1_SDR_e"/>
    <property type="match status" value="1"/>
</dbReference>
<sequence length="337" mass="36896">MKTILVTGGAGYIGSHTVVKLLEQGYGAVIVDNLCNSKVNAIHQIESITGRKPFFYEGDMRDRALLAGVFKSHSIDGVIHFAGLKAVAESQAKPLLYYDNNVAGSIALLEEALKANVHTVVFSSSATVYGEPGITQYDETLPTKPINVYGRSKLMVENLLTDLVNANPALRVACLRYFNPVGAHSSGLIGEDPLGIPNNLMPYLGQVALGKLPNLKVYGNDYPTPDGTGLRDYIHVEDLAEGHCLALRYLDTRPGILTVNLGTERPHSVLEVIAAFERASGITVPYEFVGRRSGDLAEYFANAQLAKRTLGWVAQYNLDRMCTDTWRFYQRSRDSTL</sequence>
<evidence type="ECO:0000256" key="5">
    <source>
        <dbReference type="ARBA" id="ARBA00013189"/>
    </source>
</evidence>
<organism evidence="12">
    <name type="scientific">Polynucleobacter sp. UK-FUSCHL-C3</name>
    <dbReference type="NCBI Taxonomy" id="2955208"/>
    <lineage>
        <taxon>Bacteria</taxon>
        <taxon>Pseudomonadati</taxon>
        <taxon>Pseudomonadota</taxon>
        <taxon>Betaproteobacteria</taxon>
        <taxon>Burkholderiales</taxon>
        <taxon>Burkholderiaceae</taxon>
        <taxon>Polynucleobacter</taxon>
    </lineage>
</organism>
<dbReference type="AlphaFoldDB" id="A0AAU8A3M3"/>
<dbReference type="GO" id="GO:0006012">
    <property type="term" value="P:galactose metabolic process"/>
    <property type="evidence" value="ECO:0007669"/>
    <property type="project" value="UniProtKB-KW"/>
</dbReference>
<dbReference type="InterPro" id="IPR005886">
    <property type="entry name" value="UDP_G4E"/>
</dbReference>
<feature type="domain" description="NAD-dependent epimerase/dehydratase" evidence="11">
    <location>
        <begin position="4"/>
        <end position="261"/>
    </location>
</feature>
<dbReference type="PANTHER" id="PTHR43725">
    <property type="entry name" value="UDP-GLUCOSE 4-EPIMERASE"/>
    <property type="match status" value="1"/>
</dbReference>
<evidence type="ECO:0000256" key="8">
    <source>
        <dbReference type="ARBA" id="ARBA00023144"/>
    </source>
</evidence>
<protein>
    <recommendedName>
        <fullName evidence="6 10">UDP-glucose 4-epimerase</fullName>
        <ecNumber evidence="5 10">5.1.3.2</ecNumber>
    </recommendedName>
</protein>
<dbReference type="GO" id="GO:0003978">
    <property type="term" value="F:UDP-glucose 4-epimerase activity"/>
    <property type="evidence" value="ECO:0007669"/>
    <property type="project" value="UniProtKB-UniRule"/>
</dbReference>
<evidence type="ECO:0000259" key="11">
    <source>
        <dbReference type="Pfam" id="PF01370"/>
    </source>
</evidence>
<comment type="pathway">
    <text evidence="3 10">Carbohydrate metabolism; galactose metabolism.</text>
</comment>
<dbReference type="RefSeq" id="WP_353439125.1">
    <property type="nucleotide sequence ID" value="NZ_CP099959.1"/>
</dbReference>
<gene>
    <name evidence="12" type="primary">galE</name>
    <name evidence="12" type="ORF">NKE59_01465</name>
</gene>
<evidence type="ECO:0000256" key="7">
    <source>
        <dbReference type="ARBA" id="ARBA00023027"/>
    </source>
</evidence>
<keyword evidence="10" id="KW-0119">Carbohydrate metabolism</keyword>
<comment type="subunit">
    <text evidence="10">Homodimer.</text>
</comment>
<dbReference type="EMBL" id="CP099959">
    <property type="protein sequence ID" value="XCC57986.1"/>
    <property type="molecule type" value="Genomic_DNA"/>
</dbReference>
<keyword evidence="9 10" id="KW-0413">Isomerase</keyword>
<dbReference type="Gene3D" id="3.90.25.10">
    <property type="entry name" value="UDP-galactose 4-epimerase, domain 1"/>
    <property type="match status" value="1"/>
</dbReference>
<comment type="cofactor">
    <cofactor evidence="2 10">
        <name>NAD(+)</name>
        <dbReference type="ChEBI" id="CHEBI:57540"/>
    </cofactor>
</comment>
<dbReference type="InterPro" id="IPR036291">
    <property type="entry name" value="NAD(P)-bd_dom_sf"/>
</dbReference>
<comment type="catalytic activity">
    <reaction evidence="1 10">
        <text>UDP-alpha-D-glucose = UDP-alpha-D-galactose</text>
        <dbReference type="Rhea" id="RHEA:22168"/>
        <dbReference type="ChEBI" id="CHEBI:58885"/>
        <dbReference type="ChEBI" id="CHEBI:66914"/>
        <dbReference type="EC" id="5.1.3.2"/>
    </reaction>
</comment>
<name>A0AAU8A3M3_9BURK</name>
<accession>A0AAU8A3M3</accession>
<evidence type="ECO:0000256" key="3">
    <source>
        <dbReference type="ARBA" id="ARBA00004947"/>
    </source>
</evidence>
<evidence type="ECO:0000256" key="1">
    <source>
        <dbReference type="ARBA" id="ARBA00000083"/>
    </source>
</evidence>
<proteinExistence type="inferred from homology"/>
<dbReference type="InterPro" id="IPR001509">
    <property type="entry name" value="Epimerase_deHydtase"/>
</dbReference>
<keyword evidence="7 10" id="KW-0520">NAD</keyword>
<dbReference type="PANTHER" id="PTHR43725:SF47">
    <property type="entry name" value="UDP-GLUCOSE 4-EPIMERASE"/>
    <property type="match status" value="1"/>
</dbReference>
<reference evidence="12" key="1">
    <citation type="submission" date="2022-06" db="EMBL/GenBank/DDBJ databases">
        <title>New Polynucleobacter species.</title>
        <authorList>
            <person name="Hahn M.W."/>
        </authorList>
    </citation>
    <scope>NUCLEOTIDE SEQUENCE</scope>
    <source>
        <strain evidence="12">UK-FUSCHL-C3</strain>
    </source>
</reference>
<evidence type="ECO:0000313" key="12">
    <source>
        <dbReference type="EMBL" id="XCC57986.1"/>
    </source>
</evidence>
<evidence type="ECO:0000256" key="10">
    <source>
        <dbReference type="RuleBase" id="RU366046"/>
    </source>
</evidence>
<dbReference type="SUPFAM" id="SSF51735">
    <property type="entry name" value="NAD(P)-binding Rossmann-fold domains"/>
    <property type="match status" value="1"/>
</dbReference>
<evidence type="ECO:0000256" key="6">
    <source>
        <dbReference type="ARBA" id="ARBA00018569"/>
    </source>
</evidence>
<evidence type="ECO:0000256" key="2">
    <source>
        <dbReference type="ARBA" id="ARBA00001911"/>
    </source>
</evidence>
<evidence type="ECO:0000256" key="4">
    <source>
        <dbReference type="ARBA" id="ARBA00007637"/>
    </source>
</evidence>
<dbReference type="Gene3D" id="3.40.50.720">
    <property type="entry name" value="NAD(P)-binding Rossmann-like Domain"/>
    <property type="match status" value="1"/>
</dbReference>
<evidence type="ECO:0000256" key="9">
    <source>
        <dbReference type="ARBA" id="ARBA00023235"/>
    </source>
</evidence>
<dbReference type="NCBIfam" id="TIGR01179">
    <property type="entry name" value="galE"/>
    <property type="match status" value="1"/>
</dbReference>
<dbReference type="EC" id="5.1.3.2" evidence="5 10"/>
<dbReference type="Pfam" id="PF01370">
    <property type="entry name" value="Epimerase"/>
    <property type="match status" value="1"/>
</dbReference>